<dbReference type="GO" id="GO:0009966">
    <property type="term" value="P:regulation of signal transduction"/>
    <property type="evidence" value="ECO:0007669"/>
    <property type="project" value="InterPro"/>
</dbReference>
<comment type="similarity">
    <text evidence="1">Belongs to the IGBP1/TAP42 family.</text>
</comment>
<proteinExistence type="inferred from homology"/>
<feature type="compositionally biased region" description="Acidic residues" evidence="2">
    <location>
        <begin position="351"/>
        <end position="362"/>
    </location>
</feature>
<accession>A0A3Q2SVZ3</accession>
<protein>
    <submittedName>
        <fullName evidence="3">Immunoglobulin (CD79A) binding protein 1</fullName>
    </submittedName>
</protein>
<dbReference type="PANTHER" id="PTHR10933">
    <property type="entry name" value="IMMUNOGLOBULIN-BINDING PROTEIN 1"/>
    <property type="match status" value="1"/>
</dbReference>
<feature type="region of interest" description="Disordered" evidence="2">
    <location>
        <begin position="29"/>
        <end position="58"/>
    </location>
</feature>
<evidence type="ECO:0000313" key="4">
    <source>
        <dbReference type="Proteomes" id="UP000265000"/>
    </source>
</evidence>
<reference evidence="3" key="1">
    <citation type="submission" date="2025-08" db="UniProtKB">
        <authorList>
            <consortium name="Ensembl"/>
        </authorList>
    </citation>
    <scope>IDENTIFICATION</scope>
</reference>
<evidence type="ECO:0000256" key="1">
    <source>
        <dbReference type="ARBA" id="ARBA00034730"/>
    </source>
</evidence>
<evidence type="ECO:0000313" key="3">
    <source>
        <dbReference type="Ensembl" id="ENSFHEP00000004533.1"/>
    </source>
</evidence>
<dbReference type="PANTHER" id="PTHR10933:SF9">
    <property type="entry name" value="IMMUNOGLOBULIN-BINDING PROTEIN 1"/>
    <property type="match status" value="1"/>
</dbReference>
<dbReference type="InterPro" id="IPR038511">
    <property type="entry name" value="TAP42/TAP46-like_sf"/>
</dbReference>
<dbReference type="GO" id="GO:0051721">
    <property type="term" value="F:protein phosphatase 2A binding"/>
    <property type="evidence" value="ECO:0007669"/>
    <property type="project" value="TreeGrafter"/>
</dbReference>
<keyword evidence="4" id="KW-1185">Reference proteome</keyword>
<feature type="region of interest" description="Disordered" evidence="2">
    <location>
        <begin position="335"/>
        <end position="399"/>
    </location>
</feature>
<feature type="region of interest" description="Disordered" evidence="2">
    <location>
        <begin position="177"/>
        <end position="197"/>
    </location>
</feature>
<dbReference type="FunFam" id="1.25.40.540:FF:000003">
    <property type="entry name" value="Immunoglobulin (CD79A)-binding protein 1"/>
    <property type="match status" value="1"/>
</dbReference>
<reference evidence="3" key="2">
    <citation type="submission" date="2025-09" db="UniProtKB">
        <authorList>
            <consortium name="Ensembl"/>
        </authorList>
    </citation>
    <scope>IDENTIFICATION</scope>
</reference>
<dbReference type="Ensembl" id="ENSFHET00000008694.1">
    <property type="protein sequence ID" value="ENSFHEP00000004533.1"/>
    <property type="gene ID" value="ENSFHEG00000005431.1"/>
</dbReference>
<dbReference type="AlphaFoldDB" id="A0A3Q2SVZ3"/>
<dbReference type="Gene3D" id="1.25.40.540">
    <property type="entry name" value="TAP42-like family"/>
    <property type="match status" value="1"/>
</dbReference>
<dbReference type="Proteomes" id="UP000265000">
    <property type="component" value="Unplaced"/>
</dbReference>
<sequence length="399" mass="45595">MFHVIYPIPNGGSNTSIYYLQITNIINEEEEEEEEDFSKMAESMDSITAGQPSGSDTEQLKLSDLLDRGWKIFEELDSSNESFGPNTVHRVKRGINMLEEASRMVAQLDLFSRNEEVEEIATADLKYLLLPALLGALHMKQSSQHKRLETVQTARLYFMDFLKKCLDYNISQFELPRSSDGDGVSEESPEGVCSKGKSFTAGPSNLVAMAAKRQSKIERYRQRKELETRLSDVRRVVESGQAEDEVNRDFYLLNVQRWITVCLEEIEAIDQEVGILKKMDVLKQGPANQPTQQSRHAMKPFILTRDALQAHVLGAGYPSLPTMTVDDWYEQHRKQGVLPDQGIPQKVTVEDSADAQERDEEEKERRAENDDEASLLKARNWDDWKDNHRRGYGNRQNMG</sequence>
<evidence type="ECO:0000256" key="2">
    <source>
        <dbReference type="SAM" id="MobiDB-lite"/>
    </source>
</evidence>
<feature type="compositionally biased region" description="Polar residues" evidence="2">
    <location>
        <begin position="45"/>
        <end position="57"/>
    </location>
</feature>
<name>A0A3Q2SVZ3_FUNHE</name>
<dbReference type="InterPro" id="IPR007304">
    <property type="entry name" value="TAP46-like"/>
</dbReference>
<dbReference type="GeneTree" id="ENSGT00390000002414"/>
<dbReference type="STRING" id="8078.ENSFHEP00000004533"/>
<dbReference type="GO" id="GO:0005829">
    <property type="term" value="C:cytosol"/>
    <property type="evidence" value="ECO:0007669"/>
    <property type="project" value="TreeGrafter"/>
</dbReference>
<dbReference type="GO" id="GO:0035303">
    <property type="term" value="P:regulation of dephosphorylation"/>
    <property type="evidence" value="ECO:0007669"/>
    <property type="project" value="TreeGrafter"/>
</dbReference>
<dbReference type="Pfam" id="PF04177">
    <property type="entry name" value="TAP42"/>
    <property type="match status" value="1"/>
</dbReference>
<organism evidence="3 4">
    <name type="scientific">Fundulus heteroclitus</name>
    <name type="common">Killifish</name>
    <name type="synonym">Mummichog</name>
    <dbReference type="NCBI Taxonomy" id="8078"/>
    <lineage>
        <taxon>Eukaryota</taxon>
        <taxon>Metazoa</taxon>
        <taxon>Chordata</taxon>
        <taxon>Craniata</taxon>
        <taxon>Vertebrata</taxon>
        <taxon>Euteleostomi</taxon>
        <taxon>Actinopterygii</taxon>
        <taxon>Neopterygii</taxon>
        <taxon>Teleostei</taxon>
        <taxon>Neoteleostei</taxon>
        <taxon>Acanthomorphata</taxon>
        <taxon>Ovalentaria</taxon>
        <taxon>Atherinomorphae</taxon>
        <taxon>Cyprinodontiformes</taxon>
        <taxon>Fundulidae</taxon>
        <taxon>Fundulus</taxon>
    </lineage>
</organism>